<dbReference type="EnsemblMetazoa" id="ENSAATROPT003216">
    <property type="protein sequence ID" value="ENSAATROPP003089"/>
    <property type="gene ID" value="ENSAATROPG002552"/>
</dbReference>
<keyword evidence="2" id="KW-1185">Reference proteome</keyword>
<accession>A0AAG5CX20</accession>
<proteinExistence type="predicted"/>
<dbReference type="AlphaFoldDB" id="A0AAG5CX20"/>
<evidence type="ECO:0000313" key="1">
    <source>
        <dbReference type="EnsemblMetazoa" id="ENSAATROPP003089"/>
    </source>
</evidence>
<evidence type="ECO:0000313" key="2">
    <source>
        <dbReference type="Proteomes" id="UP000075880"/>
    </source>
</evidence>
<dbReference type="Proteomes" id="UP000075880">
    <property type="component" value="Unassembled WGS sequence"/>
</dbReference>
<organism evidence="1 2">
    <name type="scientific">Anopheles atroparvus</name>
    <name type="common">European mosquito</name>
    <dbReference type="NCBI Taxonomy" id="41427"/>
    <lineage>
        <taxon>Eukaryota</taxon>
        <taxon>Metazoa</taxon>
        <taxon>Ecdysozoa</taxon>
        <taxon>Arthropoda</taxon>
        <taxon>Hexapoda</taxon>
        <taxon>Insecta</taxon>
        <taxon>Pterygota</taxon>
        <taxon>Neoptera</taxon>
        <taxon>Endopterygota</taxon>
        <taxon>Diptera</taxon>
        <taxon>Nematocera</taxon>
        <taxon>Culicoidea</taxon>
        <taxon>Culicidae</taxon>
        <taxon>Anophelinae</taxon>
        <taxon>Anopheles</taxon>
    </lineage>
</organism>
<sequence length="58" mass="6900">MFFQLLRKEPHKNYVLFNATFPWNHAKETRNNTLKDTGLTLVNTILQKKNAFKCKLAY</sequence>
<name>A0AAG5CX20_ANOAO</name>
<reference evidence="1" key="1">
    <citation type="submission" date="2024-04" db="UniProtKB">
        <authorList>
            <consortium name="EnsemblMetazoa"/>
        </authorList>
    </citation>
    <scope>IDENTIFICATION</scope>
    <source>
        <strain evidence="1">EBRO</strain>
    </source>
</reference>
<protein>
    <submittedName>
        <fullName evidence="1">Uncharacterized protein</fullName>
    </submittedName>
</protein>